<dbReference type="RefSeq" id="XP_003063324.1">
    <property type="nucleotide sequence ID" value="XM_003063278.1"/>
</dbReference>
<feature type="compositionally biased region" description="Low complexity" evidence="1">
    <location>
        <begin position="41"/>
        <end position="58"/>
    </location>
</feature>
<dbReference type="STRING" id="564608.C1N6E5"/>
<keyword evidence="3" id="KW-1185">Reference proteome</keyword>
<feature type="region of interest" description="Disordered" evidence="1">
    <location>
        <begin position="1"/>
        <end position="58"/>
    </location>
</feature>
<dbReference type="EMBL" id="GG663748">
    <property type="protein sequence ID" value="EEH52460.1"/>
    <property type="molecule type" value="Genomic_DNA"/>
</dbReference>
<dbReference type="GeneID" id="9688764"/>
<proteinExistence type="predicted"/>
<protein>
    <submittedName>
        <fullName evidence="2">Predicted protein</fullName>
    </submittedName>
</protein>
<gene>
    <name evidence="2" type="ORF">MICPUCDRAFT_53257</name>
</gene>
<organism evidence="3">
    <name type="scientific">Micromonas pusilla (strain CCMP1545)</name>
    <name type="common">Picoplanktonic green alga</name>
    <dbReference type="NCBI Taxonomy" id="564608"/>
    <lineage>
        <taxon>Eukaryota</taxon>
        <taxon>Viridiplantae</taxon>
        <taxon>Chlorophyta</taxon>
        <taxon>Mamiellophyceae</taxon>
        <taxon>Mamiellales</taxon>
        <taxon>Mamiellaceae</taxon>
        <taxon>Micromonas</taxon>
    </lineage>
</organism>
<dbReference type="Proteomes" id="UP000001876">
    <property type="component" value="Unassembled WGS sequence"/>
</dbReference>
<dbReference type="AlphaFoldDB" id="C1N6E5"/>
<feature type="compositionally biased region" description="Low complexity" evidence="1">
    <location>
        <begin position="1"/>
        <end position="22"/>
    </location>
</feature>
<accession>C1N6E5</accession>
<dbReference type="KEGG" id="mpp:MICPUCDRAFT_53257"/>
<evidence type="ECO:0000313" key="2">
    <source>
        <dbReference type="EMBL" id="EEH52460.1"/>
    </source>
</evidence>
<reference evidence="2 3" key="1">
    <citation type="journal article" date="2009" name="Science">
        <title>Green evolution and dynamic adaptations revealed by genomes of the marine picoeukaryotes Micromonas.</title>
        <authorList>
            <person name="Worden A.Z."/>
            <person name="Lee J.H."/>
            <person name="Mock T."/>
            <person name="Rouze P."/>
            <person name="Simmons M.P."/>
            <person name="Aerts A.L."/>
            <person name="Allen A.E."/>
            <person name="Cuvelier M.L."/>
            <person name="Derelle E."/>
            <person name="Everett M.V."/>
            <person name="Foulon E."/>
            <person name="Grimwood J."/>
            <person name="Gundlach H."/>
            <person name="Henrissat B."/>
            <person name="Napoli C."/>
            <person name="McDonald S.M."/>
            <person name="Parker M.S."/>
            <person name="Rombauts S."/>
            <person name="Salamov A."/>
            <person name="Von Dassow P."/>
            <person name="Badger J.H."/>
            <person name="Coutinho P.M."/>
            <person name="Demir E."/>
            <person name="Dubchak I."/>
            <person name="Gentemann C."/>
            <person name="Eikrem W."/>
            <person name="Gready J.E."/>
            <person name="John U."/>
            <person name="Lanier W."/>
            <person name="Lindquist E.A."/>
            <person name="Lucas S."/>
            <person name="Mayer K.F."/>
            <person name="Moreau H."/>
            <person name="Not F."/>
            <person name="Otillar R."/>
            <person name="Panaud O."/>
            <person name="Pangilinan J."/>
            <person name="Paulsen I."/>
            <person name="Piegu B."/>
            <person name="Poliakov A."/>
            <person name="Robbens S."/>
            <person name="Schmutz J."/>
            <person name="Toulza E."/>
            <person name="Wyss T."/>
            <person name="Zelensky A."/>
            <person name="Zhou K."/>
            <person name="Armbrust E.V."/>
            <person name="Bhattacharya D."/>
            <person name="Goodenough U.W."/>
            <person name="Van de Peer Y."/>
            <person name="Grigoriev I.V."/>
        </authorList>
    </citation>
    <scope>NUCLEOTIDE SEQUENCE [LARGE SCALE GENOMIC DNA]</scope>
    <source>
        <strain evidence="2 3">CCMP1545</strain>
    </source>
</reference>
<evidence type="ECO:0000256" key="1">
    <source>
        <dbReference type="SAM" id="MobiDB-lite"/>
    </source>
</evidence>
<feature type="region of interest" description="Disordered" evidence="1">
    <location>
        <begin position="310"/>
        <end position="329"/>
    </location>
</feature>
<evidence type="ECO:0000313" key="3">
    <source>
        <dbReference type="Proteomes" id="UP000001876"/>
    </source>
</evidence>
<name>C1N6E5_MICPC</name>
<sequence length="395" mass="41607">MAHATRVVVPGGARGVAPPRVGVARRRRLRPRAAANDGVVAAESSRSSSSSSSATTLSTAHDSETWRAFVAAVAGEWGGCAVNFDASGTPTDVPLRYVHGVGRVPAANMPFRDAVYSWQTKCEIVDVGDGAEISSKRALPTIGNEDAISSCGGSEWGEDVARVEDEPVVILRGRGEDKTVTKRGAFSAGARRLTFAMDGADAINVVRFCLADESGARVRVSLSVRRKTSDDGWELASAEVWKERKGQCVLDFIGVEEEEEEEGEAFGVGGGEWTIDRDASARFVLSWPTTTPDDDDDANGGSTFAAVAVGEEEEEEEGGGRGEGTLKLPAGGDGDVVWVRVGGGGGGVGDARVAVEAGWIPAGSKRRHVGRRVHDVATGRLEEVSLTTSERRRRG</sequence>